<gene>
    <name evidence="2" type="ORF">TCNE_LOCUS18388</name>
</gene>
<accession>A0A183VCB8</accession>
<dbReference type="AlphaFoldDB" id="A0A183VCB8"/>
<organism evidence="3 4">
    <name type="scientific">Toxocara canis</name>
    <name type="common">Canine roundworm</name>
    <dbReference type="NCBI Taxonomy" id="6265"/>
    <lineage>
        <taxon>Eukaryota</taxon>
        <taxon>Metazoa</taxon>
        <taxon>Ecdysozoa</taxon>
        <taxon>Nematoda</taxon>
        <taxon>Chromadorea</taxon>
        <taxon>Rhabditida</taxon>
        <taxon>Spirurina</taxon>
        <taxon>Ascaridomorpha</taxon>
        <taxon>Ascaridoidea</taxon>
        <taxon>Toxocaridae</taxon>
        <taxon>Toxocara</taxon>
    </lineage>
</organism>
<keyword evidence="3" id="KW-1185">Reference proteome</keyword>
<evidence type="ECO:0000313" key="3">
    <source>
        <dbReference type="Proteomes" id="UP000050794"/>
    </source>
</evidence>
<dbReference type="EMBL" id="UYWY01025475">
    <property type="protein sequence ID" value="VDM49709.1"/>
    <property type="molecule type" value="Genomic_DNA"/>
</dbReference>
<evidence type="ECO:0000313" key="2">
    <source>
        <dbReference type="EMBL" id="VDM49709.1"/>
    </source>
</evidence>
<proteinExistence type="predicted"/>
<feature type="domain" description="SF3A3" evidence="1">
    <location>
        <begin position="76"/>
        <end position="101"/>
    </location>
</feature>
<dbReference type="WBParaSite" id="TCNE_0001839201-mRNA-1">
    <property type="protein sequence ID" value="TCNE_0001839201-mRNA-1"/>
    <property type="gene ID" value="TCNE_0001839201"/>
</dbReference>
<reference evidence="2 3" key="2">
    <citation type="submission" date="2018-11" db="EMBL/GenBank/DDBJ databases">
        <authorList>
            <consortium name="Pathogen Informatics"/>
        </authorList>
    </citation>
    <scope>NUCLEOTIDE SEQUENCE [LARGE SCALE GENOMIC DNA]</scope>
</reference>
<sequence length="161" mass="19003">METVLETQRRLHEERDRLIDSMTKEFLHERKSHKEKINGDHRIKKLVDIAVPLSLEFQKMNEAIEDIEMAEKDLVEFTDEESYGRFLDMHTIFDKYVNVKGVKVRVFEVFFFVLRYVLIFDIRVINELTITIPPPPPPPPPPAFSPPLISFTSLRVDSYKQ</sequence>
<protein>
    <submittedName>
        <fullName evidence="4">SF3A3 domain-containing protein</fullName>
    </submittedName>
</protein>
<evidence type="ECO:0000259" key="1">
    <source>
        <dbReference type="Pfam" id="PF16837"/>
    </source>
</evidence>
<reference evidence="4" key="1">
    <citation type="submission" date="2016-06" db="UniProtKB">
        <authorList>
            <consortium name="WormBaseParasite"/>
        </authorList>
    </citation>
    <scope>IDENTIFICATION</scope>
</reference>
<evidence type="ECO:0000313" key="4">
    <source>
        <dbReference type="WBParaSite" id="TCNE_0001839201-mRNA-1"/>
    </source>
</evidence>
<dbReference type="Proteomes" id="UP000050794">
    <property type="component" value="Unassembled WGS sequence"/>
</dbReference>
<dbReference type="Pfam" id="PF16837">
    <property type="entry name" value="SF3A3"/>
    <property type="match status" value="1"/>
</dbReference>
<dbReference type="InterPro" id="IPR031774">
    <property type="entry name" value="SF3A3_dom"/>
</dbReference>
<name>A0A183VCB8_TOXCA</name>